<gene>
    <name evidence="5" type="ORF">BJG266_LOCUS1891</name>
    <name evidence="6" type="ORF">QVE165_LOCUS1539</name>
    <name evidence="4" type="ORF">QVE165_LOCUS430</name>
</gene>
<dbReference type="OrthoDB" id="270970at2759"/>
<keyword evidence="2" id="KW-0106">Calcium</keyword>
<keyword evidence="7" id="KW-1185">Reference proteome</keyword>
<evidence type="ECO:0000256" key="2">
    <source>
        <dbReference type="ARBA" id="ARBA00022837"/>
    </source>
</evidence>
<dbReference type="EMBL" id="CAJNOM010000004">
    <property type="protein sequence ID" value="CAF0751676.1"/>
    <property type="molecule type" value="Genomic_DNA"/>
</dbReference>
<proteinExistence type="predicted"/>
<evidence type="ECO:0000313" key="7">
    <source>
        <dbReference type="Proteomes" id="UP000663832"/>
    </source>
</evidence>
<protein>
    <recommendedName>
        <fullName evidence="3">C2 domain-containing protein</fullName>
    </recommendedName>
</protein>
<dbReference type="PROSITE" id="PS50004">
    <property type="entry name" value="C2"/>
    <property type="match status" value="1"/>
</dbReference>
<dbReference type="SUPFAM" id="SSF49562">
    <property type="entry name" value="C2 domain (Calcium/lipid-binding domain, CaLB)"/>
    <property type="match status" value="1"/>
</dbReference>
<dbReference type="EMBL" id="CAJNOI010000004">
    <property type="protein sequence ID" value="CAF0741702.1"/>
    <property type="molecule type" value="Genomic_DNA"/>
</dbReference>
<evidence type="ECO:0000259" key="3">
    <source>
        <dbReference type="PROSITE" id="PS50004"/>
    </source>
</evidence>
<accession>A0A813NM02</accession>
<dbReference type="Gene3D" id="2.60.40.150">
    <property type="entry name" value="C2 domain"/>
    <property type="match status" value="1"/>
</dbReference>
<dbReference type="Pfam" id="PF00168">
    <property type="entry name" value="C2"/>
    <property type="match status" value="1"/>
</dbReference>
<comment type="caution">
    <text evidence="5">The sequence shown here is derived from an EMBL/GenBank/DDBJ whole genome shotgun (WGS) entry which is preliminary data.</text>
</comment>
<dbReference type="GO" id="GO:0005509">
    <property type="term" value="F:calcium ion binding"/>
    <property type="evidence" value="ECO:0007669"/>
    <property type="project" value="TreeGrafter"/>
</dbReference>
<evidence type="ECO:0000313" key="8">
    <source>
        <dbReference type="Proteomes" id="UP000663877"/>
    </source>
</evidence>
<dbReference type="EMBL" id="CAJNOM010000001">
    <property type="protein sequence ID" value="CAF0733170.1"/>
    <property type="molecule type" value="Genomic_DNA"/>
</dbReference>
<keyword evidence="1" id="KW-0479">Metal-binding</keyword>
<dbReference type="CDD" id="cd00030">
    <property type="entry name" value="C2"/>
    <property type="match status" value="1"/>
</dbReference>
<reference evidence="5" key="1">
    <citation type="submission" date="2021-02" db="EMBL/GenBank/DDBJ databases">
        <authorList>
            <person name="Nowell W R."/>
        </authorList>
    </citation>
    <scope>NUCLEOTIDE SEQUENCE</scope>
</reference>
<feature type="domain" description="C2" evidence="3">
    <location>
        <begin position="1"/>
        <end position="101"/>
    </location>
</feature>
<evidence type="ECO:0000313" key="5">
    <source>
        <dbReference type="EMBL" id="CAF0741702.1"/>
    </source>
</evidence>
<organism evidence="5 8">
    <name type="scientific">Adineta steineri</name>
    <dbReference type="NCBI Taxonomy" id="433720"/>
    <lineage>
        <taxon>Eukaryota</taxon>
        <taxon>Metazoa</taxon>
        <taxon>Spiralia</taxon>
        <taxon>Gnathifera</taxon>
        <taxon>Rotifera</taxon>
        <taxon>Eurotatoria</taxon>
        <taxon>Bdelloidea</taxon>
        <taxon>Adinetida</taxon>
        <taxon>Adinetidae</taxon>
        <taxon>Adineta</taxon>
    </lineage>
</organism>
<dbReference type="Proteomes" id="UP000663832">
    <property type="component" value="Unassembled WGS sequence"/>
</dbReference>
<evidence type="ECO:0000256" key="1">
    <source>
        <dbReference type="ARBA" id="ARBA00022723"/>
    </source>
</evidence>
<evidence type="ECO:0000313" key="6">
    <source>
        <dbReference type="EMBL" id="CAF0751676.1"/>
    </source>
</evidence>
<dbReference type="PANTHER" id="PTHR45911">
    <property type="entry name" value="C2 DOMAIN-CONTAINING PROTEIN"/>
    <property type="match status" value="1"/>
</dbReference>
<evidence type="ECO:0000313" key="4">
    <source>
        <dbReference type="EMBL" id="CAF0733170.1"/>
    </source>
</evidence>
<dbReference type="InterPro" id="IPR035892">
    <property type="entry name" value="C2_domain_sf"/>
</dbReference>
<dbReference type="Proteomes" id="UP000663877">
    <property type="component" value="Unassembled WGS sequence"/>
</dbReference>
<dbReference type="SMART" id="SM00239">
    <property type="entry name" value="C2"/>
    <property type="match status" value="1"/>
</dbReference>
<dbReference type="InterPro" id="IPR000008">
    <property type="entry name" value="C2_dom"/>
</dbReference>
<dbReference type="PANTHER" id="PTHR45911:SF4">
    <property type="entry name" value="MULTIPLE C2 AND TRANSMEMBRANE DOMAIN-CONTAINING PROTEIN"/>
    <property type="match status" value="1"/>
</dbReference>
<name>A0A813NM02_9BILA</name>
<sequence>MGQLEVIIVEGCNLKQKDTFSENDAYVKIYFDDKSQKQKSKTIQNSNNPKWNQSFVFNHLTGQDTLYIDIYDKDSVKDEKIGSIHIDLHDLYKKGHIDNWVHIPAKNGSTSCGEIHLILHYERLQL</sequence>
<dbReference type="GO" id="GO:0016020">
    <property type="term" value="C:membrane"/>
    <property type="evidence" value="ECO:0007669"/>
    <property type="project" value="TreeGrafter"/>
</dbReference>
<dbReference type="AlphaFoldDB" id="A0A813NM02"/>